<reference evidence="1 2" key="1">
    <citation type="submission" date="2019-06" db="EMBL/GenBank/DDBJ databases">
        <title>Genome Sequence of the Brown Rot Fungal Pathogen Monilinia fructicola.</title>
        <authorList>
            <person name="De Miccolis Angelini R.M."/>
            <person name="Landi L."/>
            <person name="Abate D."/>
            <person name="Pollastro S."/>
            <person name="Romanazzi G."/>
            <person name="Faretra F."/>
        </authorList>
    </citation>
    <scope>NUCLEOTIDE SEQUENCE [LARGE SCALE GENOMIC DNA]</scope>
    <source>
        <strain evidence="1 2">Mfrc123</strain>
    </source>
</reference>
<proteinExistence type="predicted"/>
<evidence type="ECO:0000313" key="2">
    <source>
        <dbReference type="Proteomes" id="UP000322873"/>
    </source>
</evidence>
<dbReference type="Proteomes" id="UP000322873">
    <property type="component" value="Unassembled WGS sequence"/>
</dbReference>
<name>A0A5M9K0S1_MONFR</name>
<protein>
    <submittedName>
        <fullName evidence="1">Uncharacterized protein</fullName>
    </submittedName>
</protein>
<dbReference type="AlphaFoldDB" id="A0A5M9K0S1"/>
<evidence type="ECO:0000313" key="1">
    <source>
        <dbReference type="EMBL" id="KAA8575388.1"/>
    </source>
</evidence>
<gene>
    <name evidence="1" type="ORF">EYC84_004557</name>
</gene>
<comment type="caution">
    <text evidence="1">The sequence shown here is derived from an EMBL/GenBank/DDBJ whole genome shotgun (WGS) entry which is preliminary data.</text>
</comment>
<dbReference type="EMBL" id="VICG01000002">
    <property type="protein sequence ID" value="KAA8575388.1"/>
    <property type="molecule type" value="Genomic_DNA"/>
</dbReference>
<keyword evidence="2" id="KW-1185">Reference proteome</keyword>
<accession>A0A5M9K0S1</accession>
<sequence length="150" mass="17501">MPILRCATVVYRFDRKRRPLADDGKNEKAIGKSLIQALKWYPSNAAKCKEKNNEDICKIFRGGGLHDRRNAKSRTRKFLGDMTVIMRSLKNQSFYNPLFQVEKKHHDRYAVKVDISCSLPNRLLSIMGIETRRQTVINKRQVLSYADQWS</sequence>
<organism evidence="1 2">
    <name type="scientific">Monilinia fructicola</name>
    <name type="common">Brown rot fungus</name>
    <name type="synonym">Ciboria fructicola</name>
    <dbReference type="NCBI Taxonomy" id="38448"/>
    <lineage>
        <taxon>Eukaryota</taxon>
        <taxon>Fungi</taxon>
        <taxon>Dikarya</taxon>
        <taxon>Ascomycota</taxon>
        <taxon>Pezizomycotina</taxon>
        <taxon>Leotiomycetes</taxon>
        <taxon>Helotiales</taxon>
        <taxon>Sclerotiniaceae</taxon>
        <taxon>Monilinia</taxon>
    </lineage>
</organism>